<dbReference type="Pfam" id="PF18551">
    <property type="entry name" value="TackOD1"/>
    <property type="match status" value="1"/>
</dbReference>
<gene>
    <name evidence="2" type="ORF">GPL20_20505</name>
</gene>
<protein>
    <recommendedName>
        <fullName evidence="1">Thaumarchaeal output domain-containing protein</fullName>
    </recommendedName>
</protein>
<evidence type="ECO:0000313" key="3">
    <source>
        <dbReference type="Proteomes" id="UP000449969"/>
    </source>
</evidence>
<organism evidence="2 3">
    <name type="scientific">Bradyrhizobium cajani</name>
    <dbReference type="NCBI Taxonomy" id="1928661"/>
    <lineage>
        <taxon>Bacteria</taxon>
        <taxon>Pseudomonadati</taxon>
        <taxon>Pseudomonadota</taxon>
        <taxon>Alphaproteobacteria</taxon>
        <taxon>Hyphomicrobiales</taxon>
        <taxon>Nitrobacteraceae</taxon>
        <taxon>Bradyrhizobium</taxon>
    </lineage>
</organism>
<dbReference type="AlphaFoldDB" id="A0A844T8S6"/>
<reference evidence="2 3" key="1">
    <citation type="submission" date="2019-12" db="EMBL/GenBank/DDBJ databases">
        <title>Draft genome sequences Bradyrhizobium cajani AMBPC1010, Bradyrhizobium pachyrhizi AMBPC1040 and Bradyrhizobium yuanmingense ALSPC3051, three plant growth promoting strains isolated from nodules of Cajanus cajan L. in Dominican Republic.</title>
        <authorList>
            <person name="Flores-Felix J.D."/>
            <person name="Araujo J."/>
            <person name="Diaz-Alcantara C."/>
            <person name="Gonzalez-Andres F."/>
            <person name="Velazquez E."/>
        </authorList>
    </citation>
    <scope>NUCLEOTIDE SEQUENCE [LARGE SCALE GENOMIC DNA]</scope>
    <source>
        <strain evidence="2 3">1010</strain>
    </source>
</reference>
<dbReference type="RefSeq" id="WP_157331315.1">
    <property type="nucleotide sequence ID" value="NZ_JANADL010000021.1"/>
</dbReference>
<keyword evidence="3" id="KW-1185">Reference proteome</keyword>
<evidence type="ECO:0000313" key="2">
    <source>
        <dbReference type="EMBL" id="MVT75387.1"/>
    </source>
</evidence>
<accession>A0A844T8S6</accession>
<comment type="caution">
    <text evidence="2">The sequence shown here is derived from an EMBL/GenBank/DDBJ whole genome shotgun (WGS) entry which is preliminary data.</text>
</comment>
<dbReference type="Proteomes" id="UP000449969">
    <property type="component" value="Unassembled WGS sequence"/>
</dbReference>
<dbReference type="EMBL" id="WQNE01000017">
    <property type="protein sequence ID" value="MVT75387.1"/>
    <property type="molecule type" value="Genomic_DNA"/>
</dbReference>
<evidence type="ECO:0000259" key="1">
    <source>
        <dbReference type="Pfam" id="PF18551"/>
    </source>
</evidence>
<dbReference type="InterPro" id="IPR040572">
    <property type="entry name" value="TackOD1"/>
</dbReference>
<sequence length="104" mass="10721">MPKGTMVQIGANESTCPACGAGDLAFAPILHHMICAYVGPSYDFIETSEGYLCPKCRHGIASGDPACEILGTSARCGACGSEMIVLPEHAQPSTPAPNGAGRQR</sequence>
<dbReference type="OrthoDB" id="8432393at2"/>
<proteinExistence type="predicted"/>
<name>A0A844T8S6_9BRAD</name>
<feature type="domain" description="Thaumarchaeal output" evidence="1">
    <location>
        <begin position="14"/>
        <end position="81"/>
    </location>
</feature>